<reference evidence="1 2" key="1">
    <citation type="submission" date="2024-01" db="EMBL/GenBank/DDBJ databases">
        <title>The complete chloroplast genome sequence of Lithospermum erythrorhizon: insights into the phylogenetic relationship among Boraginaceae species and the maternal lineages of purple gromwells.</title>
        <authorList>
            <person name="Okada T."/>
            <person name="Watanabe K."/>
        </authorList>
    </citation>
    <scope>NUCLEOTIDE SEQUENCE [LARGE SCALE GENOMIC DNA]</scope>
</reference>
<name>A0AAV3PH44_LITER</name>
<evidence type="ECO:0000313" key="1">
    <source>
        <dbReference type="EMBL" id="GAA0149630.1"/>
    </source>
</evidence>
<proteinExistence type="predicted"/>
<accession>A0AAV3PH44</accession>
<gene>
    <name evidence="1" type="ORF">LIER_08764</name>
</gene>
<dbReference type="EMBL" id="BAABME010001440">
    <property type="protein sequence ID" value="GAA0149630.1"/>
    <property type="molecule type" value="Genomic_DNA"/>
</dbReference>
<dbReference type="Proteomes" id="UP001454036">
    <property type="component" value="Unassembled WGS sequence"/>
</dbReference>
<dbReference type="AlphaFoldDB" id="A0AAV3PH44"/>
<protein>
    <submittedName>
        <fullName evidence="1">Uncharacterized protein</fullName>
    </submittedName>
</protein>
<organism evidence="1 2">
    <name type="scientific">Lithospermum erythrorhizon</name>
    <name type="common">Purple gromwell</name>
    <name type="synonym">Lithospermum officinale var. erythrorhizon</name>
    <dbReference type="NCBI Taxonomy" id="34254"/>
    <lineage>
        <taxon>Eukaryota</taxon>
        <taxon>Viridiplantae</taxon>
        <taxon>Streptophyta</taxon>
        <taxon>Embryophyta</taxon>
        <taxon>Tracheophyta</taxon>
        <taxon>Spermatophyta</taxon>
        <taxon>Magnoliopsida</taxon>
        <taxon>eudicotyledons</taxon>
        <taxon>Gunneridae</taxon>
        <taxon>Pentapetalae</taxon>
        <taxon>asterids</taxon>
        <taxon>lamiids</taxon>
        <taxon>Boraginales</taxon>
        <taxon>Boraginaceae</taxon>
        <taxon>Boraginoideae</taxon>
        <taxon>Lithospermeae</taxon>
        <taxon>Lithospermum</taxon>
    </lineage>
</organism>
<sequence length="101" mass="11813">MRSCSVHIPAPTESDHWYLDVSVLDKLSQGPKPFKYMPFWSQYSDSLRIINEEIEGNDMDMLHIRLKNDRGRLKALNNEEFSNIDTRVIEKGHELECECSN</sequence>
<evidence type="ECO:0000313" key="2">
    <source>
        <dbReference type="Proteomes" id="UP001454036"/>
    </source>
</evidence>
<comment type="caution">
    <text evidence="1">The sequence shown here is derived from an EMBL/GenBank/DDBJ whole genome shotgun (WGS) entry which is preliminary data.</text>
</comment>
<keyword evidence="2" id="KW-1185">Reference proteome</keyword>